<name>A0A127PTP1_9BURK</name>
<keyword evidence="1 4" id="KW-0808">Transferase</keyword>
<dbReference type="InterPro" id="IPR016181">
    <property type="entry name" value="Acyl_CoA_acyltransferase"/>
</dbReference>
<dbReference type="InterPro" id="IPR050680">
    <property type="entry name" value="YpeA/RimI_acetyltransf"/>
</dbReference>
<dbReference type="OrthoDB" id="5525374at2"/>
<sequence>MAPNALAFTPATEEDLSFLLALRDATMTPHLIRAGAAIDEASQLARIRYRFEHAQIVSLKGRKIGLLKACKEEAQWYIVQIQIMPECQGQGLGRQIVEHILAQASRDRLPTALKVLEGNPARRLYEKLGFKEARQEGIEYLMVCPPRLAIV</sequence>
<dbReference type="CDD" id="cd04301">
    <property type="entry name" value="NAT_SF"/>
    <property type="match status" value="1"/>
</dbReference>
<dbReference type="AlphaFoldDB" id="A0A127PTP1"/>
<proteinExistence type="predicted"/>
<accession>A0A127PTP1</accession>
<dbReference type="PATRIC" id="fig|279058.17.peg.3165"/>
<dbReference type="EMBL" id="CP013235">
    <property type="protein sequence ID" value="AMP10633.1"/>
    <property type="molecule type" value="Genomic_DNA"/>
</dbReference>
<organism evidence="4 5">
    <name type="scientific">Collimonas arenae</name>
    <dbReference type="NCBI Taxonomy" id="279058"/>
    <lineage>
        <taxon>Bacteria</taxon>
        <taxon>Pseudomonadati</taxon>
        <taxon>Pseudomonadota</taxon>
        <taxon>Betaproteobacteria</taxon>
        <taxon>Burkholderiales</taxon>
        <taxon>Oxalobacteraceae</taxon>
        <taxon>Collimonas</taxon>
    </lineage>
</organism>
<evidence type="ECO:0000313" key="5">
    <source>
        <dbReference type="Proteomes" id="UP000071778"/>
    </source>
</evidence>
<evidence type="ECO:0000313" key="4">
    <source>
        <dbReference type="EMBL" id="AMP10633.1"/>
    </source>
</evidence>
<feature type="domain" description="N-acetyltransferase" evidence="3">
    <location>
        <begin position="6"/>
        <end position="147"/>
    </location>
</feature>
<dbReference type="RefSeq" id="WP_061533841.1">
    <property type="nucleotide sequence ID" value="NZ_CP013233.1"/>
</dbReference>
<dbReference type="GO" id="GO:0016747">
    <property type="term" value="F:acyltransferase activity, transferring groups other than amino-acyl groups"/>
    <property type="evidence" value="ECO:0007669"/>
    <property type="project" value="InterPro"/>
</dbReference>
<keyword evidence="5" id="KW-1185">Reference proteome</keyword>
<dbReference type="SUPFAM" id="SSF55729">
    <property type="entry name" value="Acyl-CoA N-acyltransferases (Nat)"/>
    <property type="match status" value="1"/>
</dbReference>
<dbReference type="PROSITE" id="PS51186">
    <property type="entry name" value="GNAT"/>
    <property type="match status" value="1"/>
</dbReference>
<gene>
    <name evidence="4" type="ORF">CAter282_2909</name>
</gene>
<dbReference type="InterPro" id="IPR000182">
    <property type="entry name" value="GNAT_dom"/>
</dbReference>
<reference evidence="4 5" key="1">
    <citation type="submission" date="2015-11" db="EMBL/GenBank/DDBJ databases">
        <title>Exploring the genomic traits of fungus-feeding bacterial genus Collimonas.</title>
        <authorList>
            <person name="Song C."/>
            <person name="Schmidt R."/>
            <person name="de Jager V."/>
            <person name="Krzyzanowska D."/>
            <person name="Jongedijk E."/>
            <person name="Cankar K."/>
            <person name="Beekwilder J."/>
            <person name="van Veen A."/>
            <person name="de Boer W."/>
            <person name="van Veen J.A."/>
            <person name="Garbeva P."/>
        </authorList>
    </citation>
    <scope>NUCLEOTIDE SEQUENCE [LARGE SCALE GENOMIC DNA]</scope>
    <source>
        <strain evidence="4 5">Ter282</strain>
    </source>
</reference>
<protein>
    <submittedName>
        <fullName evidence="4">Acetyltransferase family protein</fullName>
    </submittedName>
</protein>
<dbReference type="Gene3D" id="3.40.630.30">
    <property type="match status" value="1"/>
</dbReference>
<dbReference type="Proteomes" id="UP000071778">
    <property type="component" value="Chromosome"/>
</dbReference>
<keyword evidence="2" id="KW-0012">Acyltransferase</keyword>
<evidence type="ECO:0000256" key="1">
    <source>
        <dbReference type="ARBA" id="ARBA00022679"/>
    </source>
</evidence>
<dbReference type="PANTHER" id="PTHR43420">
    <property type="entry name" value="ACETYLTRANSFERASE"/>
    <property type="match status" value="1"/>
</dbReference>
<evidence type="ECO:0000256" key="2">
    <source>
        <dbReference type="ARBA" id="ARBA00023315"/>
    </source>
</evidence>
<dbReference type="Pfam" id="PF13508">
    <property type="entry name" value="Acetyltransf_7"/>
    <property type="match status" value="1"/>
</dbReference>
<evidence type="ECO:0000259" key="3">
    <source>
        <dbReference type="PROSITE" id="PS51186"/>
    </source>
</evidence>